<protein>
    <submittedName>
        <fullName evidence="2">Uncharacterized protein</fullName>
    </submittedName>
</protein>
<sequence>TGIGILQISSLPFLLMIALIPNLTLVVIFAVPLEVLRAVEGLGKKFLGSKKSLKTLNPNFSSSLETPTTAIIFSLLFNLYILQIGYDVDFIGY</sequence>
<organism evidence="2">
    <name type="scientific">marine sediment metagenome</name>
    <dbReference type="NCBI Taxonomy" id="412755"/>
    <lineage>
        <taxon>unclassified sequences</taxon>
        <taxon>metagenomes</taxon>
        <taxon>ecological metagenomes</taxon>
    </lineage>
</organism>
<comment type="caution">
    <text evidence="2">The sequence shown here is derived from an EMBL/GenBank/DDBJ whole genome shotgun (WGS) entry which is preliminary data.</text>
</comment>
<keyword evidence="1" id="KW-1133">Transmembrane helix</keyword>
<name>X1FAN2_9ZZZZ</name>
<dbReference type="AlphaFoldDB" id="X1FAN2"/>
<feature type="non-terminal residue" evidence="2">
    <location>
        <position position="1"/>
    </location>
</feature>
<accession>X1FAN2</accession>
<feature type="transmembrane region" description="Helical" evidence="1">
    <location>
        <begin position="13"/>
        <end position="36"/>
    </location>
</feature>
<proteinExistence type="predicted"/>
<keyword evidence="1" id="KW-0812">Transmembrane</keyword>
<evidence type="ECO:0000256" key="1">
    <source>
        <dbReference type="SAM" id="Phobius"/>
    </source>
</evidence>
<gene>
    <name evidence="2" type="ORF">S01H4_65862</name>
</gene>
<reference evidence="2" key="1">
    <citation type="journal article" date="2014" name="Front. Microbiol.">
        <title>High frequency of phylogenetically diverse reductive dehalogenase-homologous genes in deep subseafloor sedimentary metagenomes.</title>
        <authorList>
            <person name="Kawai M."/>
            <person name="Futagami T."/>
            <person name="Toyoda A."/>
            <person name="Takaki Y."/>
            <person name="Nishi S."/>
            <person name="Hori S."/>
            <person name="Arai W."/>
            <person name="Tsubouchi T."/>
            <person name="Morono Y."/>
            <person name="Uchiyama I."/>
            <person name="Ito T."/>
            <person name="Fujiyama A."/>
            <person name="Inagaki F."/>
            <person name="Takami H."/>
        </authorList>
    </citation>
    <scope>NUCLEOTIDE SEQUENCE</scope>
    <source>
        <strain evidence="2">Expedition CK06-06</strain>
    </source>
</reference>
<evidence type="ECO:0000313" key="2">
    <source>
        <dbReference type="EMBL" id="GAH29615.1"/>
    </source>
</evidence>
<feature type="non-terminal residue" evidence="2">
    <location>
        <position position="93"/>
    </location>
</feature>
<keyword evidence="1" id="KW-0472">Membrane</keyword>
<dbReference type="EMBL" id="BART01040490">
    <property type="protein sequence ID" value="GAH29615.1"/>
    <property type="molecule type" value="Genomic_DNA"/>
</dbReference>